<dbReference type="OrthoDB" id="10519191at2759"/>
<protein>
    <submittedName>
        <fullName evidence="1">Uncharacterized protein</fullName>
    </submittedName>
</protein>
<dbReference type="Proteomes" id="UP000053257">
    <property type="component" value="Unassembled WGS sequence"/>
</dbReference>
<keyword evidence="2" id="KW-1185">Reference proteome</keyword>
<accession>A0A0C3PMQ5</accession>
<gene>
    <name evidence="1" type="ORF">PHLGIDRAFT_404313</name>
</gene>
<reference evidence="1 2" key="1">
    <citation type="journal article" date="2014" name="PLoS Genet.">
        <title>Analysis of the Phlebiopsis gigantea genome, transcriptome and secretome provides insight into its pioneer colonization strategies of wood.</title>
        <authorList>
            <person name="Hori C."/>
            <person name="Ishida T."/>
            <person name="Igarashi K."/>
            <person name="Samejima M."/>
            <person name="Suzuki H."/>
            <person name="Master E."/>
            <person name="Ferreira P."/>
            <person name="Ruiz-Duenas F.J."/>
            <person name="Held B."/>
            <person name="Canessa P."/>
            <person name="Larrondo L.F."/>
            <person name="Schmoll M."/>
            <person name="Druzhinina I.S."/>
            <person name="Kubicek C.P."/>
            <person name="Gaskell J.A."/>
            <person name="Kersten P."/>
            <person name="St John F."/>
            <person name="Glasner J."/>
            <person name="Sabat G."/>
            <person name="Splinter BonDurant S."/>
            <person name="Syed K."/>
            <person name="Yadav J."/>
            <person name="Mgbeahuruike A.C."/>
            <person name="Kovalchuk A."/>
            <person name="Asiegbu F.O."/>
            <person name="Lackner G."/>
            <person name="Hoffmeister D."/>
            <person name="Rencoret J."/>
            <person name="Gutierrez A."/>
            <person name="Sun H."/>
            <person name="Lindquist E."/>
            <person name="Barry K."/>
            <person name="Riley R."/>
            <person name="Grigoriev I.V."/>
            <person name="Henrissat B."/>
            <person name="Kues U."/>
            <person name="Berka R.M."/>
            <person name="Martinez A.T."/>
            <person name="Covert S.F."/>
            <person name="Blanchette R.A."/>
            <person name="Cullen D."/>
        </authorList>
    </citation>
    <scope>NUCLEOTIDE SEQUENCE [LARGE SCALE GENOMIC DNA]</scope>
    <source>
        <strain evidence="1 2">11061_1 CR5-6</strain>
    </source>
</reference>
<dbReference type="EMBL" id="KN840488">
    <property type="protein sequence ID" value="KIP07948.1"/>
    <property type="molecule type" value="Genomic_DNA"/>
</dbReference>
<dbReference type="HOGENOM" id="CLU_1704861_0_0_1"/>
<dbReference type="AlphaFoldDB" id="A0A0C3PMQ5"/>
<evidence type="ECO:0000313" key="1">
    <source>
        <dbReference type="EMBL" id="KIP07948.1"/>
    </source>
</evidence>
<name>A0A0C3PMQ5_PHLG1</name>
<organism evidence="1 2">
    <name type="scientific">Phlebiopsis gigantea (strain 11061_1 CR5-6)</name>
    <name type="common">White-rot fungus</name>
    <name type="synonym">Peniophora gigantea</name>
    <dbReference type="NCBI Taxonomy" id="745531"/>
    <lineage>
        <taxon>Eukaryota</taxon>
        <taxon>Fungi</taxon>
        <taxon>Dikarya</taxon>
        <taxon>Basidiomycota</taxon>
        <taxon>Agaricomycotina</taxon>
        <taxon>Agaricomycetes</taxon>
        <taxon>Polyporales</taxon>
        <taxon>Phanerochaetaceae</taxon>
        <taxon>Phlebiopsis</taxon>
    </lineage>
</organism>
<sequence length="157" mass="18253">MTLGYIASATAMLFSPDIYATMKVYWLENPNTMIEEMNKLLDQINAGIKVLEEHEKKAHLGGNLAAARVPYCTPSDLRRRLSECRRFWLKFRLQLSKNYPKKWMFVANGDFTLVKRIKSLSEDIKALDQDYMATSSVMLYDEQDPEILECMGWDEEI</sequence>
<proteinExistence type="predicted"/>
<evidence type="ECO:0000313" key="2">
    <source>
        <dbReference type="Proteomes" id="UP000053257"/>
    </source>
</evidence>